<keyword evidence="2" id="KW-0169">Cobalamin biosynthesis</keyword>
<keyword evidence="4 7" id="KW-0808">Transferase</keyword>
<dbReference type="InterPro" id="IPR000878">
    <property type="entry name" value="4pyrrol_Mease"/>
</dbReference>
<dbReference type="SUPFAM" id="SSF53790">
    <property type="entry name" value="Tetrapyrrole methylase"/>
    <property type="match status" value="1"/>
</dbReference>
<gene>
    <name evidence="7" type="primary">cobL</name>
    <name evidence="7" type="ORF">TA5114_01471</name>
</gene>
<dbReference type="CDD" id="cd11644">
    <property type="entry name" value="Precorrin-6Y-MT"/>
    <property type="match status" value="1"/>
</dbReference>
<dbReference type="NCBIfam" id="TIGR02467">
    <property type="entry name" value="CbiE"/>
    <property type="match status" value="1"/>
</dbReference>
<dbReference type="PIRSF" id="PIRSF036428">
    <property type="entry name" value="CobL"/>
    <property type="match status" value="1"/>
</dbReference>
<dbReference type="STRING" id="1715691.TA5113_01732"/>
<dbReference type="PANTHER" id="PTHR43182:SF1">
    <property type="entry name" value="COBALT-PRECORRIN-7 C(5)-METHYLTRANSFERASE"/>
    <property type="match status" value="1"/>
</dbReference>
<evidence type="ECO:0000313" key="8">
    <source>
        <dbReference type="Proteomes" id="UP000051184"/>
    </source>
</evidence>
<dbReference type="UniPathway" id="UPA00148"/>
<dbReference type="Pfam" id="PF00590">
    <property type="entry name" value="TP_methylase"/>
    <property type="match status" value="1"/>
</dbReference>
<sequence>MADPVSHPWLTIVGLGEDGADGLPPASLKALENAKIIMGAKRHLGLLPDVDAELVEWPVPFADGISVLQGFKGQETVVLASGDPFWHGAGGALLDIFDQKEVKVLPGVSSLSLAAARLGWPLEKTPCLGLHAAPFERLRPLLAEGRRVFCTVRDGDAVKALGAWLDEAGFGSSLVHILEALGGPRERVRVVRTSHIPDDIQHPVLVGLDVRGDGQTLPFASGRPDAFFGNDGQITKSPIRAMTLSALAPTFGEHLWDIGGGSGSIGIEWCLADASLSATIFEIDRERSKRIETNAHSLGVSVNVVTGPAPETLRDQRAPDVVFIGGGISAQMLDWIWTNVSEGKRLVANGVTLEAEALLAAWHREKGGKLLRIDLSEAAPLGSKRGWKANYPIVQWSVTL</sequence>
<evidence type="ECO:0000256" key="1">
    <source>
        <dbReference type="ARBA" id="ARBA00004953"/>
    </source>
</evidence>
<dbReference type="NCBIfam" id="TIGR02469">
    <property type="entry name" value="CbiT"/>
    <property type="match status" value="1"/>
</dbReference>
<evidence type="ECO:0000259" key="6">
    <source>
        <dbReference type="Pfam" id="PF00590"/>
    </source>
</evidence>
<evidence type="ECO:0000256" key="2">
    <source>
        <dbReference type="ARBA" id="ARBA00022573"/>
    </source>
</evidence>
<dbReference type="InterPro" id="IPR035996">
    <property type="entry name" value="4pyrrol_Methylase_sf"/>
</dbReference>
<proteinExistence type="predicted"/>
<keyword evidence="3 7" id="KW-0489">Methyltransferase</keyword>
<comment type="pathway">
    <text evidence="1">Cofactor biosynthesis; adenosylcobalamin biosynthesis.</text>
</comment>
<dbReference type="AlphaFoldDB" id="A0A0P1J628"/>
<dbReference type="InterPro" id="IPR014008">
    <property type="entry name" value="Cbl_synth_MTase_CbiT"/>
</dbReference>
<name>A0A0P1J628_9RHOB</name>
<dbReference type="InterPro" id="IPR014777">
    <property type="entry name" value="4pyrrole_Mease_sub1"/>
</dbReference>
<dbReference type="InterPro" id="IPR029063">
    <property type="entry name" value="SAM-dependent_MTases_sf"/>
</dbReference>
<accession>A0A0P1J628</accession>
<dbReference type="RefSeq" id="WP_058314634.1">
    <property type="nucleotide sequence ID" value="NZ_CYTO01000010.1"/>
</dbReference>
<dbReference type="GO" id="GO:0008276">
    <property type="term" value="F:protein methyltransferase activity"/>
    <property type="evidence" value="ECO:0007669"/>
    <property type="project" value="InterPro"/>
</dbReference>
<dbReference type="Proteomes" id="UP000051184">
    <property type="component" value="Unassembled WGS sequence"/>
</dbReference>
<keyword evidence="5" id="KW-0949">S-adenosyl-L-methionine</keyword>
<evidence type="ECO:0000256" key="4">
    <source>
        <dbReference type="ARBA" id="ARBA00022679"/>
    </source>
</evidence>
<feature type="domain" description="Tetrapyrrole methylase" evidence="6">
    <location>
        <begin position="10"/>
        <end position="193"/>
    </location>
</feature>
<dbReference type="EMBL" id="CYUE01000013">
    <property type="protein sequence ID" value="CUK25669.1"/>
    <property type="molecule type" value="Genomic_DNA"/>
</dbReference>
<dbReference type="GO" id="GO:0009236">
    <property type="term" value="P:cobalamin biosynthetic process"/>
    <property type="evidence" value="ECO:0007669"/>
    <property type="project" value="UniProtKB-UniPathway"/>
</dbReference>
<dbReference type="SUPFAM" id="SSF53335">
    <property type="entry name" value="S-adenosyl-L-methionine-dependent methyltransferases"/>
    <property type="match status" value="1"/>
</dbReference>
<dbReference type="GO" id="GO:0046025">
    <property type="term" value="F:precorrin-6Y C5,15-methyltransferase (decarboxylating) activity"/>
    <property type="evidence" value="ECO:0007669"/>
    <property type="project" value="UniProtKB-EC"/>
</dbReference>
<dbReference type="InterPro" id="IPR050714">
    <property type="entry name" value="Cobalamin_biosynth_MTase"/>
</dbReference>
<organism evidence="7 8">
    <name type="scientific">Cognatishimia activa</name>
    <dbReference type="NCBI Taxonomy" id="1715691"/>
    <lineage>
        <taxon>Bacteria</taxon>
        <taxon>Pseudomonadati</taxon>
        <taxon>Pseudomonadota</taxon>
        <taxon>Alphaproteobacteria</taxon>
        <taxon>Rhodobacterales</taxon>
        <taxon>Paracoccaceae</taxon>
        <taxon>Cognatishimia</taxon>
    </lineage>
</organism>
<dbReference type="PANTHER" id="PTHR43182">
    <property type="entry name" value="COBALT-PRECORRIN-6B C(15)-METHYLTRANSFERASE (DECARBOXYLATING)"/>
    <property type="match status" value="1"/>
</dbReference>
<dbReference type="EC" id="2.1.1.132" evidence="7"/>
<evidence type="ECO:0000256" key="5">
    <source>
        <dbReference type="ARBA" id="ARBA00022691"/>
    </source>
</evidence>
<dbReference type="GO" id="GO:0032259">
    <property type="term" value="P:methylation"/>
    <property type="evidence" value="ECO:0007669"/>
    <property type="project" value="UniProtKB-KW"/>
</dbReference>
<dbReference type="Gene3D" id="3.40.1010.10">
    <property type="entry name" value="Cobalt-precorrin-4 Transmethylase, Domain 1"/>
    <property type="match status" value="1"/>
</dbReference>
<protein>
    <submittedName>
        <fullName evidence="7">Precorrin-6Y C(5,15)-methyltransferase [decarboxylating]</fullName>
        <ecNumber evidence="7">2.1.1.132</ecNumber>
    </submittedName>
</protein>
<dbReference type="OrthoDB" id="9787825at2"/>
<dbReference type="InterPro" id="IPR012818">
    <property type="entry name" value="CbiE"/>
</dbReference>
<evidence type="ECO:0000313" key="7">
    <source>
        <dbReference type="EMBL" id="CUK25669.1"/>
    </source>
</evidence>
<reference evidence="8" key="1">
    <citation type="submission" date="2015-09" db="EMBL/GenBank/DDBJ databases">
        <authorList>
            <person name="Rodrigo-Torres Lidia"/>
            <person name="Arahal R.David."/>
        </authorList>
    </citation>
    <scope>NUCLEOTIDE SEQUENCE [LARGE SCALE GENOMIC DNA]</scope>
    <source>
        <strain evidence="8">CECT 5114</strain>
    </source>
</reference>
<dbReference type="Gene3D" id="3.40.50.150">
    <property type="entry name" value="Vaccinia Virus protein VP39"/>
    <property type="match status" value="1"/>
</dbReference>
<dbReference type="InterPro" id="IPR006365">
    <property type="entry name" value="Cbl_synth_CobL"/>
</dbReference>
<keyword evidence="8" id="KW-1185">Reference proteome</keyword>
<evidence type="ECO:0000256" key="3">
    <source>
        <dbReference type="ARBA" id="ARBA00022603"/>
    </source>
</evidence>